<dbReference type="Proteomes" id="UP000249661">
    <property type="component" value="Unassembled WGS sequence"/>
</dbReference>
<protein>
    <submittedName>
        <fullName evidence="1">Clavaminate synthase-like protein</fullName>
    </submittedName>
</protein>
<dbReference type="EMBL" id="KZ825002">
    <property type="protein sequence ID" value="RAH64996.1"/>
    <property type="molecule type" value="Genomic_DNA"/>
</dbReference>
<gene>
    <name evidence="1" type="ORF">BO66DRAFT_405949</name>
</gene>
<accession>A0ACD1GUP9</accession>
<sequence length="193" mass="21356">MPLYAEQIAGLELREPDSDIASIPGAYSEPFEWPSEDELPGFRKTYIEYFAEALSLCRSLMRIFALALDLPEEFFDPMMEYPGATSRMLHYPSQSVDDTSKIGLGAHTDYECITILSQDEVPALQVRNSSEEWITVQPLPNTLVVNIADCLSMCSAQLSVRRQPGMSKAFQSGRVGAPSIDGLVCWIRPTAAG</sequence>
<evidence type="ECO:0000313" key="1">
    <source>
        <dbReference type="EMBL" id="RAH64996.1"/>
    </source>
</evidence>
<proteinExistence type="predicted"/>
<reference evidence="1" key="1">
    <citation type="submission" date="2018-02" db="EMBL/GenBank/DDBJ databases">
        <title>The genomes of Aspergillus section Nigri reveals drivers in fungal speciation.</title>
        <authorList>
            <consortium name="DOE Joint Genome Institute"/>
            <person name="Vesth T.C."/>
            <person name="Nybo J."/>
            <person name="Theobald S."/>
            <person name="Brandl J."/>
            <person name="Frisvad J.C."/>
            <person name="Nielsen K.F."/>
            <person name="Lyhne E.K."/>
            <person name="Kogle M.E."/>
            <person name="Kuo A."/>
            <person name="Riley R."/>
            <person name="Clum A."/>
            <person name="Nolan M."/>
            <person name="Lipzen A."/>
            <person name="Salamov A."/>
            <person name="Henrissat B."/>
            <person name="Wiebenga A."/>
            <person name="De vries R.P."/>
            <person name="Grigoriev I.V."/>
            <person name="Mortensen U.H."/>
            <person name="Andersen M.R."/>
            <person name="Baker S.E."/>
        </authorList>
    </citation>
    <scope>NUCLEOTIDE SEQUENCE</scope>
    <source>
        <strain evidence="1">CBS 121060</strain>
    </source>
</reference>
<organism evidence="1 2">
    <name type="scientific">Aspergillus aculeatinus CBS 121060</name>
    <dbReference type="NCBI Taxonomy" id="1448322"/>
    <lineage>
        <taxon>Eukaryota</taxon>
        <taxon>Fungi</taxon>
        <taxon>Dikarya</taxon>
        <taxon>Ascomycota</taxon>
        <taxon>Pezizomycotina</taxon>
        <taxon>Eurotiomycetes</taxon>
        <taxon>Eurotiomycetidae</taxon>
        <taxon>Eurotiales</taxon>
        <taxon>Aspergillaceae</taxon>
        <taxon>Aspergillus</taxon>
        <taxon>Aspergillus subgen. Circumdati</taxon>
    </lineage>
</organism>
<keyword evidence="2" id="KW-1185">Reference proteome</keyword>
<evidence type="ECO:0000313" key="2">
    <source>
        <dbReference type="Proteomes" id="UP000249661"/>
    </source>
</evidence>
<name>A0ACD1GUP9_9EURO</name>